<feature type="compositionally biased region" description="Basic and acidic residues" evidence="1">
    <location>
        <begin position="36"/>
        <end position="48"/>
    </location>
</feature>
<dbReference type="Proteomes" id="UP000887568">
    <property type="component" value="Unplaced"/>
</dbReference>
<feature type="compositionally biased region" description="Basic and acidic residues" evidence="1">
    <location>
        <begin position="673"/>
        <end position="705"/>
    </location>
</feature>
<feature type="compositionally biased region" description="Basic residues" evidence="1">
    <location>
        <begin position="24"/>
        <end position="35"/>
    </location>
</feature>
<organism evidence="2 3">
    <name type="scientific">Patiria miniata</name>
    <name type="common">Bat star</name>
    <name type="synonym">Asterina miniata</name>
    <dbReference type="NCBI Taxonomy" id="46514"/>
    <lineage>
        <taxon>Eukaryota</taxon>
        <taxon>Metazoa</taxon>
        <taxon>Echinodermata</taxon>
        <taxon>Eleutherozoa</taxon>
        <taxon>Asterozoa</taxon>
        <taxon>Asteroidea</taxon>
        <taxon>Valvatacea</taxon>
        <taxon>Valvatida</taxon>
        <taxon>Asterinidae</taxon>
        <taxon>Patiria</taxon>
    </lineage>
</organism>
<evidence type="ECO:0000313" key="2">
    <source>
        <dbReference type="EnsemblMetazoa" id="XP_038063032.1"/>
    </source>
</evidence>
<dbReference type="EnsemblMetazoa" id="XM_038207104.1">
    <property type="protein sequence ID" value="XP_038063032.1"/>
    <property type="gene ID" value="LOC119733721"/>
</dbReference>
<feature type="compositionally biased region" description="Basic residues" evidence="1">
    <location>
        <begin position="1"/>
        <end position="10"/>
    </location>
</feature>
<feature type="compositionally biased region" description="Basic residues" evidence="1">
    <location>
        <begin position="78"/>
        <end position="88"/>
    </location>
</feature>
<sequence>MDKERVRKKTNYVPMAERSERQQRITRRSWRRSTKKYRDAKKDVHDVLPDSPPSTPEVPNAANLPPPTPRRLVDRRTDRGRKKVKRDRAKAYRQVEASKRKLKQQVRLVARWKKRYSRIKEQLLEMGDSPRSKTRKLLRHCVVDRDVTKELVFHHVLLDELREKYRQNNMLRDKQKIRRVAASNIVKKYRMVKRLSSTLGVNAHRLIRKDMGKNLNYARVQRSDRVNDETKQLLNDFFERDDNSRQMPGKKDTITRHKVKKQKRLLNDSLTVLHAKFLYENSTMTMHYSFCRLRPWWVVKPTLSDLDSCMCKRCTNMDLMNQKLAAERITATVEESMKSAVCDTHNKACMYGECEACKGKRVNFQLPAHDKQVKYQQWVTKEKLYGDGKSTNVTVKETFEISLSSLCEKYEAELKPRFTTHHFNIFHQYAELRKLKANLDGNSVAVHIDFSENYGCKYSEEIQSVHFGGSHQQASLHTGVYYTYDGCHAFCTISACTRHDPPGIWGHLVPVLREIKQRYPAVTTVHFISDGPTTQYRNKKNFWLGSTIPKTMGFDKVTWNFMEAGHGKGAPDGVGGVLKRTADSLVSQGKDIPTAHELYESLKPVTNINLILLEEEEINKFDDKLPTDLISVNGTMKVHQVLFTDDPEVVDHRELSCFCNGMPCFKTTQARLRRTEERTTKKRTTEERTTEERATEQRTTKERTT</sequence>
<evidence type="ECO:0000313" key="3">
    <source>
        <dbReference type="Proteomes" id="UP000887568"/>
    </source>
</evidence>
<dbReference type="OrthoDB" id="8945351at2759"/>
<dbReference type="GeneID" id="119733721"/>
<reference evidence="2" key="1">
    <citation type="submission" date="2022-11" db="UniProtKB">
        <authorList>
            <consortium name="EnsemblMetazoa"/>
        </authorList>
    </citation>
    <scope>IDENTIFICATION</scope>
</reference>
<dbReference type="PANTHER" id="PTHR46601">
    <property type="entry name" value="ULP_PROTEASE DOMAIN-CONTAINING PROTEIN"/>
    <property type="match status" value="1"/>
</dbReference>
<keyword evidence="3" id="KW-1185">Reference proteome</keyword>
<feature type="region of interest" description="Disordered" evidence="1">
    <location>
        <begin position="1"/>
        <end position="89"/>
    </location>
</feature>
<dbReference type="AlphaFoldDB" id="A0A914AH35"/>
<dbReference type="RefSeq" id="XP_038063032.1">
    <property type="nucleotide sequence ID" value="XM_038207104.1"/>
</dbReference>
<dbReference type="PANTHER" id="PTHR46601:SF2">
    <property type="entry name" value="UBIQUITIN-LIKE PROTEASE FAMILY PROFILE DOMAIN-CONTAINING PROTEIN"/>
    <property type="match status" value="1"/>
</dbReference>
<proteinExistence type="predicted"/>
<feature type="region of interest" description="Disordered" evidence="1">
    <location>
        <begin position="671"/>
        <end position="705"/>
    </location>
</feature>
<protein>
    <submittedName>
        <fullName evidence="2">Uncharacterized protein</fullName>
    </submittedName>
</protein>
<name>A0A914AH35_PATMI</name>
<dbReference type="OMA" id="NDMSARE"/>
<evidence type="ECO:0000256" key="1">
    <source>
        <dbReference type="SAM" id="MobiDB-lite"/>
    </source>
</evidence>
<accession>A0A914AH35</accession>